<evidence type="ECO:0000256" key="1">
    <source>
        <dbReference type="SAM" id="MobiDB-lite"/>
    </source>
</evidence>
<reference evidence="2" key="1">
    <citation type="journal article" date="2023" name="Mol. Phylogenet. Evol.">
        <title>Genome-scale phylogeny and comparative genomics of the fungal order Sordariales.</title>
        <authorList>
            <person name="Hensen N."/>
            <person name="Bonometti L."/>
            <person name="Westerberg I."/>
            <person name="Brannstrom I.O."/>
            <person name="Guillou S."/>
            <person name="Cros-Aarteil S."/>
            <person name="Calhoun S."/>
            <person name="Haridas S."/>
            <person name="Kuo A."/>
            <person name="Mondo S."/>
            <person name="Pangilinan J."/>
            <person name="Riley R."/>
            <person name="LaButti K."/>
            <person name="Andreopoulos B."/>
            <person name="Lipzen A."/>
            <person name="Chen C."/>
            <person name="Yan M."/>
            <person name="Daum C."/>
            <person name="Ng V."/>
            <person name="Clum A."/>
            <person name="Steindorff A."/>
            <person name="Ohm R.A."/>
            <person name="Martin F."/>
            <person name="Silar P."/>
            <person name="Natvig D.O."/>
            <person name="Lalanne C."/>
            <person name="Gautier V."/>
            <person name="Ament-Velasquez S.L."/>
            <person name="Kruys A."/>
            <person name="Hutchinson M.I."/>
            <person name="Powell A.J."/>
            <person name="Barry K."/>
            <person name="Miller A.N."/>
            <person name="Grigoriev I.V."/>
            <person name="Debuchy R."/>
            <person name="Gladieux P."/>
            <person name="Hiltunen Thoren M."/>
            <person name="Johannesson H."/>
        </authorList>
    </citation>
    <scope>NUCLEOTIDE SEQUENCE</scope>
    <source>
        <strain evidence="2">CBS 560.94</strain>
    </source>
</reference>
<evidence type="ECO:0000313" key="3">
    <source>
        <dbReference type="Proteomes" id="UP001278500"/>
    </source>
</evidence>
<protein>
    <submittedName>
        <fullName evidence="2">Uncharacterized protein</fullName>
    </submittedName>
</protein>
<comment type="caution">
    <text evidence="2">The sequence shown here is derived from an EMBL/GenBank/DDBJ whole genome shotgun (WGS) entry which is preliminary data.</text>
</comment>
<feature type="compositionally biased region" description="Low complexity" evidence="1">
    <location>
        <begin position="143"/>
        <end position="231"/>
    </location>
</feature>
<gene>
    <name evidence="2" type="ORF">B0H65DRAFT_1390</name>
</gene>
<dbReference type="AlphaFoldDB" id="A0AAE0JM61"/>
<reference evidence="2" key="2">
    <citation type="submission" date="2023-06" db="EMBL/GenBank/DDBJ databases">
        <authorList>
            <consortium name="Lawrence Berkeley National Laboratory"/>
            <person name="Haridas S."/>
            <person name="Hensen N."/>
            <person name="Bonometti L."/>
            <person name="Westerberg I."/>
            <person name="Brannstrom I.O."/>
            <person name="Guillou S."/>
            <person name="Cros-Aarteil S."/>
            <person name="Calhoun S."/>
            <person name="Kuo A."/>
            <person name="Mondo S."/>
            <person name="Pangilinan J."/>
            <person name="Riley R."/>
            <person name="Labutti K."/>
            <person name="Andreopoulos B."/>
            <person name="Lipzen A."/>
            <person name="Chen C."/>
            <person name="Yanf M."/>
            <person name="Daum C."/>
            <person name="Ng V."/>
            <person name="Clum A."/>
            <person name="Steindorff A."/>
            <person name="Ohm R."/>
            <person name="Martin F."/>
            <person name="Silar P."/>
            <person name="Natvig D."/>
            <person name="Lalanne C."/>
            <person name="Gautier V."/>
            <person name="Ament-Velasquez S.L."/>
            <person name="Kruys A."/>
            <person name="Hutchinson M.I."/>
            <person name="Powell A.J."/>
            <person name="Barry K."/>
            <person name="Miller A.N."/>
            <person name="Grigoriev I.V."/>
            <person name="Debuchy R."/>
            <person name="Gladieux P."/>
            <person name="Thoren M.H."/>
            <person name="Johannesson H."/>
        </authorList>
    </citation>
    <scope>NUCLEOTIDE SEQUENCE</scope>
    <source>
        <strain evidence="2">CBS 560.94</strain>
    </source>
</reference>
<keyword evidence="3" id="KW-1185">Reference proteome</keyword>
<dbReference type="SUPFAM" id="SSF46689">
    <property type="entry name" value="Homeodomain-like"/>
    <property type="match status" value="1"/>
</dbReference>
<dbReference type="Proteomes" id="UP001278500">
    <property type="component" value="Unassembled WGS sequence"/>
</dbReference>
<feature type="region of interest" description="Disordered" evidence="1">
    <location>
        <begin position="128"/>
        <end position="275"/>
    </location>
</feature>
<dbReference type="EMBL" id="JAUEPP010000001">
    <property type="protein sequence ID" value="KAK3354134.1"/>
    <property type="molecule type" value="Genomic_DNA"/>
</dbReference>
<name>A0AAE0JM61_9PEZI</name>
<evidence type="ECO:0000313" key="2">
    <source>
        <dbReference type="EMBL" id="KAK3354134.1"/>
    </source>
</evidence>
<organism evidence="2 3">
    <name type="scientific">Neurospora tetraspora</name>
    <dbReference type="NCBI Taxonomy" id="94610"/>
    <lineage>
        <taxon>Eukaryota</taxon>
        <taxon>Fungi</taxon>
        <taxon>Dikarya</taxon>
        <taxon>Ascomycota</taxon>
        <taxon>Pezizomycotina</taxon>
        <taxon>Sordariomycetes</taxon>
        <taxon>Sordariomycetidae</taxon>
        <taxon>Sordariales</taxon>
        <taxon>Sordariaceae</taxon>
        <taxon>Neurospora</taxon>
    </lineage>
</organism>
<sequence>MTGKRFTEDQRVLLERMLTLKDKLSNHDIAFILGFDERTIRRRRYEFEANGRIAPPPDVSKNAEKLKAVTLEKLVEWVKENPDALIEDMQKFLKEACDCNVSKATISRQLKKVTNEDRQLGRVKRLKARAKRAAEGRNFDFTAHSSSRSASASVAPNSSATGEPQPQEQQPRTQQELGHLQQQKQPRKLPPGQKELPQIPQQQRQQEQQGQQQQQAQQQQQPEARFEPFQPSGLDFPTPELALLSLSRTQPQGPPPPLAESSRAAPQQTGTGAAA</sequence>
<dbReference type="GeneID" id="87858058"/>
<accession>A0AAE0JM61</accession>
<feature type="compositionally biased region" description="Low complexity" evidence="1">
    <location>
        <begin position="264"/>
        <end position="275"/>
    </location>
</feature>
<dbReference type="InterPro" id="IPR009057">
    <property type="entry name" value="Homeodomain-like_sf"/>
</dbReference>
<proteinExistence type="predicted"/>
<dbReference type="RefSeq" id="XP_062685512.1">
    <property type="nucleotide sequence ID" value="XM_062820904.1"/>
</dbReference>